<keyword evidence="1" id="KW-0812">Transmembrane</keyword>
<dbReference type="CDD" id="cd00531">
    <property type="entry name" value="NTF2_like"/>
    <property type="match status" value="1"/>
</dbReference>
<gene>
    <name evidence="2" type="ORF">H9735_04005</name>
</gene>
<organism evidence="2 3">
    <name type="scientific">Candidatus Anaerostipes excrementavium</name>
    <dbReference type="NCBI Taxonomy" id="2838463"/>
    <lineage>
        <taxon>Bacteria</taxon>
        <taxon>Bacillati</taxon>
        <taxon>Bacillota</taxon>
        <taxon>Clostridia</taxon>
        <taxon>Lachnospirales</taxon>
        <taxon>Lachnospiraceae</taxon>
        <taxon>Anaerostipes</taxon>
    </lineage>
</organism>
<evidence type="ECO:0000313" key="2">
    <source>
        <dbReference type="EMBL" id="HIX67276.1"/>
    </source>
</evidence>
<protein>
    <recommendedName>
        <fullName evidence="4">Lipoprotein</fullName>
    </recommendedName>
</protein>
<dbReference type="PROSITE" id="PS51257">
    <property type="entry name" value="PROKAR_LIPOPROTEIN"/>
    <property type="match status" value="1"/>
</dbReference>
<name>A0A9D1WUW0_9FIRM</name>
<dbReference type="EMBL" id="DXEM01000012">
    <property type="protein sequence ID" value="HIX67276.1"/>
    <property type="molecule type" value="Genomic_DNA"/>
</dbReference>
<sequence>MKLKKSTIFILVLSWILFFAACFTAFFYLEQRQEAKATNEKIFKDQSTKKIAEKNDYADVKQFMADYYEKIQKDDREALKSMVEDFQELEKQQEAMTKYVEAYRELSYQAEQVEDTKDYIVYVTYELKIKGIDTPAPGMTPYYLKKDKDSFLIYNNEEHDTEDMKEAKEKSLGKENNKELIRKVNQEYEDALKADKKLKEFFEDD</sequence>
<keyword evidence="1" id="KW-1133">Transmembrane helix</keyword>
<reference evidence="2" key="1">
    <citation type="journal article" date="2021" name="PeerJ">
        <title>Extensive microbial diversity within the chicken gut microbiome revealed by metagenomics and culture.</title>
        <authorList>
            <person name="Gilroy R."/>
            <person name="Ravi A."/>
            <person name="Getino M."/>
            <person name="Pursley I."/>
            <person name="Horton D.L."/>
            <person name="Alikhan N.F."/>
            <person name="Baker D."/>
            <person name="Gharbi K."/>
            <person name="Hall N."/>
            <person name="Watson M."/>
            <person name="Adriaenssens E.M."/>
            <person name="Foster-Nyarko E."/>
            <person name="Jarju S."/>
            <person name="Secka A."/>
            <person name="Antonio M."/>
            <person name="Oren A."/>
            <person name="Chaudhuri R.R."/>
            <person name="La Ragione R."/>
            <person name="Hildebrand F."/>
            <person name="Pallen M.J."/>
        </authorList>
    </citation>
    <scope>NUCLEOTIDE SEQUENCE</scope>
    <source>
        <strain evidence="2">CHK191-13928</strain>
    </source>
</reference>
<feature type="transmembrane region" description="Helical" evidence="1">
    <location>
        <begin position="7"/>
        <end position="29"/>
    </location>
</feature>
<keyword evidence="1" id="KW-0472">Membrane</keyword>
<dbReference type="Proteomes" id="UP000886721">
    <property type="component" value="Unassembled WGS sequence"/>
</dbReference>
<evidence type="ECO:0000256" key="1">
    <source>
        <dbReference type="SAM" id="Phobius"/>
    </source>
</evidence>
<comment type="caution">
    <text evidence="2">The sequence shown here is derived from an EMBL/GenBank/DDBJ whole genome shotgun (WGS) entry which is preliminary data.</text>
</comment>
<proteinExistence type="predicted"/>
<dbReference type="AlphaFoldDB" id="A0A9D1WUW0"/>
<evidence type="ECO:0008006" key="4">
    <source>
        <dbReference type="Google" id="ProtNLM"/>
    </source>
</evidence>
<reference evidence="2" key="2">
    <citation type="submission" date="2021-04" db="EMBL/GenBank/DDBJ databases">
        <authorList>
            <person name="Gilroy R."/>
        </authorList>
    </citation>
    <scope>NUCLEOTIDE SEQUENCE</scope>
    <source>
        <strain evidence="2">CHK191-13928</strain>
    </source>
</reference>
<accession>A0A9D1WUW0</accession>
<evidence type="ECO:0000313" key="3">
    <source>
        <dbReference type="Proteomes" id="UP000886721"/>
    </source>
</evidence>